<gene>
    <name evidence="1" type="ORF">IWW38_000687</name>
</gene>
<comment type="caution">
    <text evidence="1">The sequence shown here is derived from an EMBL/GenBank/DDBJ whole genome shotgun (WGS) entry which is preliminary data.</text>
</comment>
<evidence type="ECO:0000313" key="2">
    <source>
        <dbReference type="Proteomes" id="UP001139981"/>
    </source>
</evidence>
<proteinExistence type="predicted"/>
<name>A0ACC1M972_9FUNG</name>
<sequence length="228" mass="25070">MSNVTVELSGLLDDESGSESNDAGNEVGDVGNGFNAGDDLDAGTDFDATNCFDAEDGFGAEVDAAGDDSDGNELDGNGPDAGNDSDSGDGFYSDDDGSDDVDSDDSDGEQRVLHEAPLPDDKLTFNDADSMYQHLYEHGFANGYVVFRKRTDRKRRSHAPMTVVCDRVKRRNYYRLKNPDELRIAYTRDCDCPFKISTQVKDGIYSFRVVNNSHNHMLDAYNLQGSRR</sequence>
<reference evidence="1" key="1">
    <citation type="submission" date="2022-07" db="EMBL/GenBank/DDBJ databases">
        <title>Phylogenomic reconstructions and comparative analyses of Kickxellomycotina fungi.</title>
        <authorList>
            <person name="Reynolds N.K."/>
            <person name="Stajich J.E."/>
            <person name="Barry K."/>
            <person name="Grigoriev I.V."/>
            <person name="Crous P."/>
            <person name="Smith M.E."/>
        </authorList>
    </citation>
    <scope>NUCLEOTIDE SEQUENCE</scope>
    <source>
        <strain evidence="1">CBS 190363</strain>
    </source>
</reference>
<dbReference type="EMBL" id="JANBVB010000012">
    <property type="protein sequence ID" value="KAJ2900067.1"/>
    <property type="molecule type" value="Genomic_DNA"/>
</dbReference>
<dbReference type="Proteomes" id="UP001139981">
    <property type="component" value="Unassembled WGS sequence"/>
</dbReference>
<protein>
    <submittedName>
        <fullName evidence="1">Uncharacterized protein</fullName>
    </submittedName>
</protein>
<evidence type="ECO:0000313" key="1">
    <source>
        <dbReference type="EMBL" id="KAJ2900067.1"/>
    </source>
</evidence>
<keyword evidence="2" id="KW-1185">Reference proteome</keyword>
<organism evidence="1 2">
    <name type="scientific">Coemansia aciculifera</name>
    <dbReference type="NCBI Taxonomy" id="417176"/>
    <lineage>
        <taxon>Eukaryota</taxon>
        <taxon>Fungi</taxon>
        <taxon>Fungi incertae sedis</taxon>
        <taxon>Zoopagomycota</taxon>
        <taxon>Kickxellomycotina</taxon>
        <taxon>Kickxellomycetes</taxon>
        <taxon>Kickxellales</taxon>
        <taxon>Kickxellaceae</taxon>
        <taxon>Coemansia</taxon>
    </lineage>
</organism>
<accession>A0ACC1M972</accession>
<feature type="non-terminal residue" evidence="1">
    <location>
        <position position="228"/>
    </location>
</feature>